<dbReference type="Pfam" id="PF13424">
    <property type="entry name" value="TPR_12"/>
    <property type="match status" value="1"/>
</dbReference>
<dbReference type="AlphaFoldDB" id="A0A1G7GB99"/>
<dbReference type="PANTHER" id="PTHR10098">
    <property type="entry name" value="RAPSYN-RELATED"/>
    <property type="match status" value="1"/>
</dbReference>
<dbReference type="Proteomes" id="UP000182427">
    <property type="component" value="Chromosome I"/>
</dbReference>
<evidence type="ECO:0000256" key="1">
    <source>
        <dbReference type="PROSITE-ProRule" id="PRU00339"/>
    </source>
</evidence>
<organism evidence="4 5">
    <name type="scientific">Terriglobus roseus</name>
    <dbReference type="NCBI Taxonomy" id="392734"/>
    <lineage>
        <taxon>Bacteria</taxon>
        <taxon>Pseudomonadati</taxon>
        <taxon>Acidobacteriota</taxon>
        <taxon>Terriglobia</taxon>
        <taxon>Terriglobales</taxon>
        <taxon>Acidobacteriaceae</taxon>
        <taxon>Terriglobus</taxon>
    </lineage>
</organism>
<dbReference type="Gene3D" id="1.25.40.10">
    <property type="entry name" value="Tetratricopeptide repeat domain"/>
    <property type="match status" value="2"/>
</dbReference>
<protein>
    <submittedName>
        <fullName evidence="4">CHAT domain-containing protein</fullName>
    </submittedName>
</protein>
<proteinExistence type="predicted"/>
<dbReference type="SMART" id="SM00028">
    <property type="entry name" value="TPR"/>
    <property type="match status" value="5"/>
</dbReference>
<keyword evidence="2" id="KW-0732">Signal</keyword>
<feature type="domain" description="CHAT" evidence="3">
    <location>
        <begin position="757"/>
        <end position="1028"/>
    </location>
</feature>
<dbReference type="InterPro" id="IPR024983">
    <property type="entry name" value="CHAT_dom"/>
</dbReference>
<dbReference type="InterPro" id="IPR019734">
    <property type="entry name" value="TPR_rpt"/>
</dbReference>
<feature type="chain" id="PRO_5009241110" evidence="2">
    <location>
        <begin position="23"/>
        <end position="1039"/>
    </location>
</feature>
<reference evidence="4 5" key="1">
    <citation type="submission" date="2016-10" db="EMBL/GenBank/DDBJ databases">
        <authorList>
            <person name="de Groot N.N."/>
        </authorList>
    </citation>
    <scope>NUCLEOTIDE SEQUENCE [LARGE SCALE GENOMIC DNA]</scope>
    <source>
        <strain evidence="4 5">GAS232</strain>
    </source>
</reference>
<feature type="signal peptide" evidence="2">
    <location>
        <begin position="1"/>
        <end position="22"/>
    </location>
</feature>
<sequence length="1039" mass="112587">MKRGGFFCVLASLALTAGFAHAQTVIPPGGSVQSTLKSGEKRGYQIAAQPGTIVVLQLELQGGLLFAQSTETPRRILDLGSGGELLYAVTAANDGLAHIDLSSAEQSRQASLILRDVTATHSALDREHLLAAGTALARADMTRRKMPGAPDGPTALTLYDTAAAEATAAHNTALARWAITQKARFLIYQRSRYVEGRALLQQALALPDVSDTAVQALVWKTLEADEYFLGNLQASIEDSEKALALYRKNGDVYWQGIVLGNLVSLYGEAGRADDAVAAGQEALADSEKTEDPAGVVFTLSELGTLYREQGRFEEAFEAFRRATAWGESIHYAPLIEAEIEKDFGSFYLDLGMNGEAETQLRLCLNHASTDSQVALDARGMLANVLEHNGKPQDALREYASAIAVAQKLELKPEEASLLLRRSATYLHTDQIAAAQNDVADAARLADELKLPALGLDTKLAQAAIYQHTCASCPQTEDLYKQALTLAQDLGEREQEATADAGLALVYKSRHDDEAALNAIAAALAIVEHSRSSLAARDLAASYFTGRHSWYELAIELSMQLDKRSPNKGFRETAFRYTERSRARTMLDAIGAQNSQTADLQPQLRQRILANQAQLEKQKAALLTSTDPKNIATTLRSLYLEEEALNAEASNQPGKLRGNWIASAHDVQQSLLHPGEALISFSHGSSHTYRWLITSSSTTITPLPTKNVLQQRLTPLLQMLRDHQPALHPGEDVQAYNTRLNQWNRNREEALLAAGQLLLPRLPPSVHHLYIVAEGSLLSVPWSALRIPCGANSCYAVERFATSIEPSVSIAISLARMEHPDRTKNVLLVADTISTQSQATPQWMHLAALPGTHREADAIARLIPAMYLEQLRGKQATVDNVRSALRTDLAIFHVATHTLLVSGHPELSGIALSSGNAHGAAQSVLWLRDIPSLHAPPLVTLSGCTTEGEAPSGEELATLTQAFFYAGAQQVIGSLWDVDDDATATLMTGFYQQLLKQKLTIAEAIRQTQLSMLHNHAVVSDWAAFVVNGVQPAGPHIGGN</sequence>
<keyword evidence="5" id="KW-1185">Reference proteome</keyword>
<gene>
    <name evidence="4" type="ORF">SAMN05444167_0635</name>
</gene>
<dbReference type="OrthoDB" id="99689at2"/>
<evidence type="ECO:0000313" key="5">
    <source>
        <dbReference type="Proteomes" id="UP000182427"/>
    </source>
</evidence>
<evidence type="ECO:0000313" key="4">
    <source>
        <dbReference type="EMBL" id="SDE85365.1"/>
    </source>
</evidence>
<dbReference type="PROSITE" id="PS50005">
    <property type="entry name" value="TPR"/>
    <property type="match status" value="1"/>
</dbReference>
<dbReference type="Pfam" id="PF12770">
    <property type="entry name" value="CHAT"/>
    <property type="match status" value="1"/>
</dbReference>
<dbReference type="RefSeq" id="WP_083343872.1">
    <property type="nucleotide sequence ID" value="NZ_LT629690.1"/>
</dbReference>
<dbReference type="InterPro" id="IPR011990">
    <property type="entry name" value="TPR-like_helical_dom_sf"/>
</dbReference>
<dbReference type="PANTHER" id="PTHR10098:SF108">
    <property type="entry name" value="TETRATRICOPEPTIDE REPEAT PROTEIN 28"/>
    <property type="match status" value="1"/>
</dbReference>
<evidence type="ECO:0000259" key="3">
    <source>
        <dbReference type="Pfam" id="PF12770"/>
    </source>
</evidence>
<feature type="repeat" description="TPR" evidence="1">
    <location>
        <begin position="296"/>
        <end position="329"/>
    </location>
</feature>
<evidence type="ECO:0000256" key="2">
    <source>
        <dbReference type="SAM" id="SignalP"/>
    </source>
</evidence>
<accession>A0A1G7GB99</accession>
<keyword evidence="1" id="KW-0802">TPR repeat</keyword>
<name>A0A1G7GB99_9BACT</name>
<dbReference type="SUPFAM" id="SSF48452">
    <property type="entry name" value="TPR-like"/>
    <property type="match status" value="2"/>
</dbReference>
<dbReference type="EMBL" id="LT629690">
    <property type="protein sequence ID" value="SDE85365.1"/>
    <property type="molecule type" value="Genomic_DNA"/>
</dbReference>